<keyword evidence="2" id="KW-0472">Membrane</keyword>
<feature type="transmembrane region" description="Helical" evidence="2">
    <location>
        <begin position="60"/>
        <end position="80"/>
    </location>
</feature>
<reference evidence="3" key="1">
    <citation type="submission" date="2023-10" db="EMBL/GenBank/DDBJ databases">
        <authorList>
            <person name="Chen Y."/>
            <person name="Shah S."/>
            <person name="Dougan E. K."/>
            <person name="Thang M."/>
            <person name="Chan C."/>
        </authorList>
    </citation>
    <scope>NUCLEOTIDE SEQUENCE [LARGE SCALE GENOMIC DNA]</scope>
</reference>
<feature type="transmembrane region" description="Helical" evidence="2">
    <location>
        <begin position="138"/>
        <end position="158"/>
    </location>
</feature>
<feature type="transmembrane region" description="Helical" evidence="2">
    <location>
        <begin position="20"/>
        <end position="39"/>
    </location>
</feature>
<dbReference type="Proteomes" id="UP001189429">
    <property type="component" value="Unassembled WGS sequence"/>
</dbReference>
<evidence type="ECO:0000313" key="3">
    <source>
        <dbReference type="EMBL" id="CAK0873417.1"/>
    </source>
</evidence>
<gene>
    <name evidence="3" type="ORF">PCOR1329_LOCUS58632</name>
</gene>
<feature type="compositionally biased region" description="Low complexity" evidence="1">
    <location>
        <begin position="372"/>
        <end position="388"/>
    </location>
</feature>
<protein>
    <recommendedName>
        <fullName evidence="5">Protein RFT1 homolog</fullName>
    </recommendedName>
</protein>
<keyword evidence="2" id="KW-0812">Transmembrane</keyword>
<comment type="caution">
    <text evidence="3">The sequence shown here is derived from an EMBL/GenBank/DDBJ whole genome shotgun (WGS) entry which is preliminary data.</text>
</comment>
<sequence length="417" mass="44012">MLYYYITYVLGTHGAERSAVILAAGMAAGGTESVMNVVYMWLFSRGDGRQDTSGQADRRLLSFVVAMRLLNAAFTVLAMLVLTPSVYVFLAWCVLCRVGLSGFTFWRVSAQCWLVDEDTLVTPGAERREARILSSLSAVQNVAAAVCGSLTFLGLSLYGLKTWNCEAICNASDVEGMGQCITDCTRDMVDGQPDALRLYISAVIGLWAPLCELLVALHTYRFPIKGARLRRLYARVSERRGDEAAQPAAWTPGGPRCSRREAAEHFASSKIVLQVEQHPKEGLTASSLVQLVHTTSIVGLFPGSKSHAVIFDMIEHSMASRSIASSVEASSRASTPGAVSLSSSRSTSRALASAARAAAAMQALGPDPHGPRASTEASTAGAAEAAPAGRRESSAGVATGQRGPGGAGSSCADKVQA</sequence>
<accession>A0ABN9VJJ0</accession>
<feature type="region of interest" description="Disordered" evidence="1">
    <location>
        <begin position="327"/>
        <end position="346"/>
    </location>
</feature>
<proteinExistence type="predicted"/>
<feature type="region of interest" description="Disordered" evidence="1">
    <location>
        <begin position="359"/>
        <end position="417"/>
    </location>
</feature>
<keyword evidence="4" id="KW-1185">Reference proteome</keyword>
<evidence type="ECO:0008006" key="5">
    <source>
        <dbReference type="Google" id="ProtNLM"/>
    </source>
</evidence>
<dbReference type="EMBL" id="CAUYUJ010017281">
    <property type="protein sequence ID" value="CAK0873417.1"/>
    <property type="molecule type" value="Genomic_DNA"/>
</dbReference>
<name>A0ABN9VJJ0_9DINO</name>
<keyword evidence="2" id="KW-1133">Transmembrane helix</keyword>
<organism evidence="3 4">
    <name type="scientific">Prorocentrum cordatum</name>
    <dbReference type="NCBI Taxonomy" id="2364126"/>
    <lineage>
        <taxon>Eukaryota</taxon>
        <taxon>Sar</taxon>
        <taxon>Alveolata</taxon>
        <taxon>Dinophyceae</taxon>
        <taxon>Prorocentrales</taxon>
        <taxon>Prorocentraceae</taxon>
        <taxon>Prorocentrum</taxon>
    </lineage>
</organism>
<evidence type="ECO:0000256" key="2">
    <source>
        <dbReference type="SAM" id="Phobius"/>
    </source>
</evidence>
<evidence type="ECO:0000256" key="1">
    <source>
        <dbReference type="SAM" id="MobiDB-lite"/>
    </source>
</evidence>
<feature type="transmembrane region" description="Helical" evidence="2">
    <location>
        <begin position="198"/>
        <end position="220"/>
    </location>
</feature>
<evidence type="ECO:0000313" key="4">
    <source>
        <dbReference type="Proteomes" id="UP001189429"/>
    </source>
</evidence>